<comment type="pathway">
    <text evidence="3">Protein modification.</text>
</comment>
<dbReference type="PANTHER" id="PTHR46042:SF1">
    <property type="entry name" value="DIPHTHINE METHYLTRANSFERASE"/>
    <property type="match status" value="1"/>
</dbReference>
<reference evidence="5" key="1">
    <citation type="journal article" date="2016" name="Genome Announc.">
        <title>Genome sequence of Ustilaginoidea virens IPU010, a rice pathogenic fungus causing false smut.</title>
        <authorList>
            <person name="Kumagai T."/>
            <person name="Ishii T."/>
            <person name="Terai G."/>
            <person name="Umemura M."/>
            <person name="Machida M."/>
            <person name="Asai K."/>
        </authorList>
    </citation>
    <scope>NUCLEOTIDE SEQUENCE [LARGE SCALE GENOMIC DNA]</scope>
    <source>
        <strain evidence="5">IPU010</strain>
    </source>
</reference>
<keyword evidence="1" id="KW-0853">WD repeat</keyword>
<evidence type="ECO:0000313" key="4">
    <source>
        <dbReference type="EMBL" id="GAO15836.1"/>
    </source>
</evidence>
<evidence type="ECO:0000313" key="5">
    <source>
        <dbReference type="Proteomes" id="UP000054053"/>
    </source>
</evidence>
<dbReference type="EMBL" id="BBTG02000008">
    <property type="protein sequence ID" value="GAO15836.1"/>
    <property type="molecule type" value="Genomic_DNA"/>
</dbReference>
<name>A0A1B5KYU4_USTVR</name>
<dbReference type="InterPro" id="IPR036322">
    <property type="entry name" value="WD40_repeat_dom_sf"/>
</dbReference>
<dbReference type="Proteomes" id="UP000054053">
    <property type="component" value="Unassembled WGS sequence"/>
</dbReference>
<gene>
    <name evidence="4" type="ORF">UVI_02021010</name>
</gene>
<dbReference type="InterPro" id="IPR015943">
    <property type="entry name" value="WD40/YVTN_repeat-like_dom_sf"/>
</dbReference>
<dbReference type="PANTHER" id="PTHR46042">
    <property type="entry name" value="DIPHTHINE METHYLTRANSFERASE"/>
    <property type="match status" value="1"/>
</dbReference>
<dbReference type="GO" id="GO:0017183">
    <property type="term" value="P:protein histidyl modification to diphthamide"/>
    <property type="evidence" value="ECO:0007669"/>
    <property type="project" value="TreeGrafter"/>
</dbReference>
<organism evidence="4 5">
    <name type="scientific">Ustilaginoidea virens</name>
    <name type="common">Rice false smut fungus</name>
    <name type="synonym">Villosiclava virens</name>
    <dbReference type="NCBI Taxonomy" id="1159556"/>
    <lineage>
        <taxon>Eukaryota</taxon>
        <taxon>Fungi</taxon>
        <taxon>Dikarya</taxon>
        <taxon>Ascomycota</taxon>
        <taxon>Pezizomycotina</taxon>
        <taxon>Sordariomycetes</taxon>
        <taxon>Hypocreomycetidae</taxon>
        <taxon>Hypocreales</taxon>
        <taxon>Clavicipitaceae</taxon>
        <taxon>Ustilaginoidea</taxon>
    </lineage>
</organism>
<dbReference type="Gene3D" id="2.130.10.10">
    <property type="entry name" value="YVTN repeat-like/Quinoprotein amine dehydrogenase"/>
    <property type="match status" value="1"/>
</dbReference>
<comment type="caution">
    <text evidence="4">The sequence shown here is derived from an EMBL/GenBank/DDBJ whole genome shotgun (WGS) entry which is preliminary data.</text>
</comment>
<keyword evidence="2" id="KW-0677">Repeat</keyword>
<evidence type="ECO:0000256" key="3">
    <source>
        <dbReference type="ARBA" id="ARBA00043952"/>
    </source>
</evidence>
<dbReference type="GO" id="GO:0061685">
    <property type="term" value="F:diphthine methylesterase activity"/>
    <property type="evidence" value="ECO:0007669"/>
    <property type="project" value="TreeGrafter"/>
</dbReference>
<protein>
    <submittedName>
        <fullName evidence="4">Uncharacterized protein</fullName>
    </submittedName>
</protein>
<accession>A0A1B5KYU4</accession>
<evidence type="ECO:0000256" key="1">
    <source>
        <dbReference type="ARBA" id="ARBA00022574"/>
    </source>
</evidence>
<evidence type="ECO:0000256" key="2">
    <source>
        <dbReference type="ARBA" id="ARBA00022737"/>
    </source>
</evidence>
<dbReference type="SUPFAM" id="SSF50978">
    <property type="entry name" value="WD40 repeat-like"/>
    <property type="match status" value="1"/>
</dbReference>
<dbReference type="GO" id="GO:0005737">
    <property type="term" value="C:cytoplasm"/>
    <property type="evidence" value="ECO:0007669"/>
    <property type="project" value="TreeGrafter"/>
</dbReference>
<dbReference type="AlphaFoldDB" id="A0A1B5KYU4"/>
<sequence length="419" mass="45467">MCSLSPISSVKQLQLDLPPSCVQVCPFDPSYFIVGTYNLENSVAQAIAGADEELEATETATKKKQDRNGTLVLFRLDDDDKVVKVQTESQPSAVLDLKFHGNKIGGKSIVAVVSSTGSLAIFALNPERHPLLQHLATSRCDDIGEDALFLQCNWHPAAKRTIAVTTSSGLARLLYLDENWCITEWTDLGIQNTLEAWSVAFSDSTNSKGEANQPTTVYCGGDDSIMRYTSWSCSHGHGAQTSDAVHPVASIRGCHDAGVTAILPLPRWAAGGGRVVLTGSYDDHLRVLAIHDLHESHGAKKAQLLGDINLGGGVWRLDLIDMHPRGSHTAGVAVRVLASCMHAGVRIVGIHTDDGQTWTCELLARFEEHKSMNYAADFVRKRDGKGLACISTSFYDRLLCLWEYPSSPCGGSQVRLPQE</sequence>
<dbReference type="InterPro" id="IPR052415">
    <property type="entry name" value="Diphthine_MTase"/>
</dbReference>
<proteinExistence type="predicted"/>